<dbReference type="AlphaFoldDB" id="A0A831RSV6"/>
<dbReference type="Gene3D" id="2.40.160.10">
    <property type="entry name" value="Porin"/>
    <property type="match status" value="1"/>
</dbReference>
<comment type="caution">
    <text evidence="2">The sequence shown here is derived from an EMBL/GenBank/DDBJ whole genome shotgun (WGS) entry which is preliminary data.</text>
</comment>
<reference evidence="2" key="1">
    <citation type="journal article" date="2020" name="mSystems">
        <title>Genome- and Community-Level Interaction Insights into Carbon Utilization and Element Cycling Functions of Hydrothermarchaeota in Hydrothermal Sediment.</title>
        <authorList>
            <person name="Zhou Z."/>
            <person name="Liu Y."/>
            <person name="Xu W."/>
            <person name="Pan J."/>
            <person name="Luo Z.H."/>
            <person name="Li M."/>
        </authorList>
    </citation>
    <scope>NUCLEOTIDE SEQUENCE [LARGE SCALE GENOMIC DNA]</scope>
    <source>
        <strain evidence="2">HyVt-458</strain>
    </source>
</reference>
<dbReference type="SUPFAM" id="SSF56935">
    <property type="entry name" value="Porins"/>
    <property type="match status" value="1"/>
</dbReference>
<dbReference type="InterPro" id="IPR023614">
    <property type="entry name" value="Porin_dom_sf"/>
</dbReference>
<name>A0A831RSV6_9GAMM</name>
<dbReference type="GO" id="GO:0015288">
    <property type="term" value="F:porin activity"/>
    <property type="evidence" value="ECO:0007669"/>
    <property type="project" value="InterPro"/>
</dbReference>
<dbReference type="InterPro" id="IPR033900">
    <property type="entry name" value="Gram_neg_porin_domain"/>
</dbReference>
<dbReference type="EMBL" id="DRLF01000015">
    <property type="protein sequence ID" value="HEC05289.1"/>
    <property type="molecule type" value="Genomic_DNA"/>
</dbReference>
<dbReference type="Proteomes" id="UP000886339">
    <property type="component" value="Unassembled WGS sequence"/>
</dbReference>
<evidence type="ECO:0000313" key="2">
    <source>
        <dbReference type="EMBL" id="HEC05289.1"/>
    </source>
</evidence>
<dbReference type="GO" id="GO:0016020">
    <property type="term" value="C:membrane"/>
    <property type="evidence" value="ECO:0007669"/>
    <property type="project" value="InterPro"/>
</dbReference>
<dbReference type="Pfam" id="PF13609">
    <property type="entry name" value="Porin_4"/>
    <property type="match status" value="1"/>
</dbReference>
<accession>A0A831RSV6</accession>
<organism evidence="2">
    <name type="scientific">Thiolapillus brandeum</name>
    <dbReference type="NCBI Taxonomy" id="1076588"/>
    <lineage>
        <taxon>Bacteria</taxon>
        <taxon>Pseudomonadati</taxon>
        <taxon>Pseudomonadota</taxon>
        <taxon>Gammaproteobacteria</taxon>
        <taxon>Chromatiales</taxon>
        <taxon>Sedimenticolaceae</taxon>
        <taxon>Thiolapillus</taxon>
    </lineage>
</organism>
<protein>
    <submittedName>
        <fullName evidence="2">Porin</fullName>
    </submittedName>
</protein>
<evidence type="ECO:0000259" key="1">
    <source>
        <dbReference type="Pfam" id="PF13609"/>
    </source>
</evidence>
<sequence length="284" mass="31175">MLEAELEMSADSEGGSEIALEYATIDYLLNDSVALVAGKFLSPVGQFRQNMHPSWINKLPTAPSGFGHDQAAPVSNLGLQARGGFSLSGDSLFLNYAAFIGNGPILEVADGEIEAIEAVGRTTNDNGRFVWGGRIGLLPLAHLEMGLSAALGKVSSEDEPELLRDYDVFGADFAYQWKNLALRGEYIRQSVGSEARSEAPDSADWQAWYAQSSYQFLSNRWEAVLRYSDYDSNTDSLDQRQWALGLNYLFAPNAMLKAAYNFNSNDEGSRADDDNFQLQASYGF</sequence>
<feature type="domain" description="Porin" evidence="1">
    <location>
        <begin position="146"/>
        <end position="267"/>
    </location>
</feature>
<gene>
    <name evidence="2" type="ORF">ENJ12_00420</name>
</gene>
<proteinExistence type="predicted"/>